<gene>
    <name evidence="8" type="ORF">SAMN05892877_11175</name>
</gene>
<evidence type="ECO:0000256" key="4">
    <source>
        <dbReference type="ARBA" id="ARBA00023136"/>
    </source>
</evidence>
<feature type="region of interest" description="Disordered" evidence="5">
    <location>
        <begin position="440"/>
        <end position="540"/>
    </location>
</feature>
<dbReference type="InterPro" id="IPR016982">
    <property type="entry name" value="Mms48"/>
</dbReference>
<evidence type="ECO:0000256" key="1">
    <source>
        <dbReference type="ARBA" id="ARBA00004370"/>
    </source>
</evidence>
<feature type="transmembrane region" description="Helical" evidence="6">
    <location>
        <begin position="37"/>
        <end position="62"/>
    </location>
</feature>
<dbReference type="InterPro" id="IPR010817">
    <property type="entry name" value="HemY_N"/>
</dbReference>
<organism evidence="8 9">
    <name type="scientific">Rhizobium subbaraonis</name>
    <dbReference type="NCBI Taxonomy" id="908946"/>
    <lineage>
        <taxon>Bacteria</taxon>
        <taxon>Pseudomonadati</taxon>
        <taxon>Pseudomonadota</taxon>
        <taxon>Alphaproteobacteria</taxon>
        <taxon>Hyphomicrobiales</taxon>
        <taxon>Rhizobiaceae</taxon>
        <taxon>Rhizobium/Agrobacterium group</taxon>
        <taxon>Rhizobium</taxon>
    </lineage>
</organism>
<feature type="compositionally biased region" description="Low complexity" evidence="5">
    <location>
        <begin position="493"/>
        <end position="505"/>
    </location>
</feature>
<dbReference type="InterPro" id="IPR011990">
    <property type="entry name" value="TPR-like_helical_dom_sf"/>
</dbReference>
<dbReference type="PIRSF" id="PIRSF031802">
    <property type="entry name" value="UCP031802"/>
    <property type="match status" value="1"/>
</dbReference>
<keyword evidence="2 6" id="KW-0812">Transmembrane</keyword>
<feature type="compositionally biased region" description="Polar residues" evidence="5">
    <location>
        <begin position="527"/>
        <end position="540"/>
    </location>
</feature>
<feature type="compositionally biased region" description="Basic and acidic residues" evidence="5">
    <location>
        <begin position="477"/>
        <end position="491"/>
    </location>
</feature>
<dbReference type="EMBL" id="OBQD01000011">
    <property type="protein sequence ID" value="SOC43378.1"/>
    <property type="molecule type" value="Genomic_DNA"/>
</dbReference>
<reference evidence="8 9" key="1">
    <citation type="submission" date="2017-08" db="EMBL/GenBank/DDBJ databases">
        <authorList>
            <person name="de Groot N.N."/>
        </authorList>
    </citation>
    <scope>NUCLEOTIDE SEQUENCE [LARGE SCALE GENOMIC DNA]</scope>
    <source>
        <strain evidence="8 9">JC85</strain>
    </source>
</reference>
<protein>
    <submittedName>
        <fullName evidence="8">HemY protein</fullName>
    </submittedName>
</protein>
<feature type="transmembrane region" description="Helical" evidence="6">
    <location>
        <begin position="83"/>
        <end position="101"/>
    </location>
</feature>
<name>A0A285UPP7_9HYPH</name>
<evidence type="ECO:0000313" key="9">
    <source>
        <dbReference type="Proteomes" id="UP000219167"/>
    </source>
</evidence>
<evidence type="ECO:0000256" key="3">
    <source>
        <dbReference type="ARBA" id="ARBA00022989"/>
    </source>
</evidence>
<feature type="compositionally biased region" description="Basic and acidic residues" evidence="5">
    <location>
        <begin position="457"/>
        <end position="467"/>
    </location>
</feature>
<dbReference type="Pfam" id="PF07219">
    <property type="entry name" value="HemY_N"/>
    <property type="match status" value="1"/>
</dbReference>
<evidence type="ECO:0000313" key="8">
    <source>
        <dbReference type="EMBL" id="SOC43378.1"/>
    </source>
</evidence>
<dbReference type="AlphaFoldDB" id="A0A285UPP7"/>
<dbReference type="RefSeq" id="WP_097141188.1">
    <property type="nucleotide sequence ID" value="NZ_OBQD01000011.1"/>
</dbReference>
<proteinExistence type="predicted"/>
<dbReference type="OrthoDB" id="9798343at2"/>
<keyword evidence="4 6" id="KW-0472">Membrane</keyword>
<accession>A0A285UPP7</accession>
<dbReference type="GO" id="GO:0016020">
    <property type="term" value="C:membrane"/>
    <property type="evidence" value="ECO:0007669"/>
    <property type="project" value="UniProtKB-SubCell"/>
</dbReference>
<keyword evidence="9" id="KW-1185">Reference proteome</keyword>
<evidence type="ECO:0000256" key="2">
    <source>
        <dbReference type="ARBA" id="ARBA00022692"/>
    </source>
</evidence>
<dbReference type="Proteomes" id="UP000219167">
    <property type="component" value="Unassembled WGS sequence"/>
</dbReference>
<dbReference type="Pfam" id="PF14559">
    <property type="entry name" value="TPR_19"/>
    <property type="match status" value="1"/>
</dbReference>
<evidence type="ECO:0000256" key="5">
    <source>
        <dbReference type="SAM" id="MobiDB-lite"/>
    </source>
</evidence>
<sequence length="540" mass="59330">MTRLLFFVLIVLALGAGFAWLADRPGELSIIWQGQRIAMSLMVAATIAVSVIAAILLTWWVLRVVLTSPYALQRHFRARKRDRGYQALSTGLIAAGAGDAASARKMLARTKGLINADQEPLVHLLEAQAALIEGHHDDARRKFELMADDPETRELGLRGLYLEARRLGAVEAARQYAERAAENAPQLPWAADAVLEHRSQTGEWDHALKLLDQHKAASPEERKQLDRRKMVILTARAGAKLESETDPKGARDDAQAALKIDETFIPAGLIAAKAYLREGNLRKASHILERLWKATPHPDVARLFIHSRAGDSALDRYKRAQKLEALHPNNAETLFAVAQAALDAREFAVARAKAEAAARLAPSERAYLLLADIEDAETGDQGRIRHWMNQALKAPRDPAWTADGITSPEWLPVSPVTGKLDAFEWKTPVSEWQGPVEEGAANPAEEAIRTLPPVAIPDRRPKDRPTEPEQPATRVPDPIEIRRAAESEPEKPASPAKSPVSPVSPQDEPKPFFGGLPDDPGVKNESQRASSNGSSSFRLF</sequence>
<dbReference type="SUPFAM" id="SSF48452">
    <property type="entry name" value="TPR-like"/>
    <property type="match status" value="1"/>
</dbReference>
<evidence type="ECO:0000256" key="6">
    <source>
        <dbReference type="SAM" id="Phobius"/>
    </source>
</evidence>
<feature type="domain" description="HemY N-terminal" evidence="7">
    <location>
        <begin position="26"/>
        <end position="133"/>
    </location>
</feature>
<evidence type="ECO:0000259" key="7">
    <source>
        <dbReference type="Pfam" id="PF07219"/>
    </source>
</evidence>
<keyword evidence="3 6" id="KW-1133">Transmembrane helix</keyword>
<comment type="subcellular location">
    <subcellularLocation>
        <location evidence="1">Membrane</location>
    </subcellularLocation>
</comment>
<dbReference type="Gene3D" id="1.25.40.10">
    <property type="entry name" value="Tetratricopeptide repeat domain"/>
    <property type="match status" value="1"/>
</dbReference>